<dbReference type="GO" id="GO:0005886">
    <property type="term" value="C:plasma membrane"/>
    <property type="evidence" value="ECO:0007669"/>
    <property type="project" value="TreeGrafter"/>
</dbReference>
<dbReference type="AlphaFoldDB" id="A0A843UIN2"/>
<proteinExistence type="inferred from homology"/>
<evidence type="ECO:0000256" key="4">
    <source>
        <dbReference type="ARBA" id="ARBA00022692"/>
    </source>
</evidence>
<evidence type="ECO:0000256" key="8">
    <source>
        <dbReference type="RuleBase" id="RU362108"/>
    </source>
</evidence>
<accession>A0A843UIN2</accession>
<evidence type="ECO:0000256" key="9">
    <source>
        <dbReference type="SAM" id="MobiDB-lite"/>
    </source>
</evidence>
<dbReference type="GO" id="GO:0010329">
    <property type="term" value="F:auxin efflux transmembrane transporter activity"/>
    <property type="evidence" value="ECO:0007669"/>
    <property type="project" value="TreeGrafter"/>
</dbReference>
<keyword evidence="5 8" id="KW-1133">Transmembrane helix</keyword>
<evidence type="ECO:0000256" key="1">
    <source>
        <dbReference type="ARBA" id="ARBA00004141"/>
    </source>
</evidence>
<keyword evidence="3 8" id="KW-0813">Transport</keyword>
<protein>
    <recommendedName>
        <fullName evidence="8">Auxin efflux carrier component</fullName>
    </recommendedName>
</protein>
<dbReference type="PANTHER" id="PTHR31752:SF66">
    <property type="entry name" value="AUXIN EFFLUX CARRIER COMPONENT 1B-RELATED"/>
    <property type="match status" value="1"/>
</dbReference>
<comment type="function">
    <text evidence="8">May act as a component of the auxin efflux carrier.</text>
</comment>
<evidence type="ECO:0000313" key="10">
    <source>
        <dbReference type="EMBL" id="MQL81834.1"/>
    </source>
</evidence>
<keyword evidence="6 8" id="KW-0472">Membrane</keyword>
<dbReference type="InterPro" id="IPR014024">
    <property type="entry name" value="Auxin_eff_plant"/>
</dbReference>
<comment type="caution">
    <text evidence="10">The sequence shown here is derived from an EMBL/GenBank/DDBJ whole genome shotgun (WGS) entry which is preliminary data.</text>
</comment>
<comment type="subcellular location">
    <subcellularLocation>
        <location evidence="1 8">Membrane</location>
        <topology evidence="1 8">Multi-pass membrane protein</topology>
    </subcellularLocation>
</comment>
<keyword evidence="11" id="KW-1185">Reference proteome</keyword>
<comment type="similarity">
    <text evidence="2 8">Belongs to the auxin efflux carrier (TC 2.A.69.1) family.</text>
</comment>
<sequence length="607" mass="65120">MITVVDLYHVLTAVVPLYVAMVVAYGSVKWWKIFSPDQCSGINRFVALFAVPLLSFHFISTNDPYAMNYRFIAADSLQKLIVLAVLVVWTHVSSRGCLEWSITLFSLATLPNTLVMGIPLLKGMYGPDSGGLMVQIVVLQCIIWYTLMLFLFEYRGARLLIAEQFPDTAGSIISFRVDSDVISLDGKEALQADAEVGEDGKLHVTVRKSTSSRSEVLSRRSHGLNSGVSLTPRPSNLTNTEIYSLQSSRNPTPRGSSFNNTDFYSVVNGRIGGLSPRSSNFGNLGLDEESGGGAGGAAVPKLPRANTPPQSTYPAPPGSGIFSPLPGAKKKAGGAEGAKELHMFVWSSGASPVTSEGGHAFRGAEFGNDHAGVPHPDASHDPYDEFGRSDFSFRNGPASQGADALQREKDGPSLSKLSSNSTAELHPKDRSFGETKPPSMPPASVITRLILIMVWRKLIRNPNTYSSLLGLIWSLVSFRWGIEMPAIVARSIAILSDAGLGMAMFSLGLFMALQPRIIACGNTIAAFAMAVRFLTGPAVMAAASIAVGLRGVLLHVAIVQAALPQGIVPFVFAKEYNVHPDILSTGVIFGMLIALPITLVYYIFLGL</sequence>
<feature type="compositionally biased region" description="Polar residues" evidence="9">
    <location>
        <begin position="223"/>
        <end position="237"/>
    </location>
</feature>
<feature type="transmembrane region" description="Helical" evidence="8">
    <location>
        <begin position="488"/>
        <end position="512"/>
    </location>
</feature>
<dbReference type="GO" id="GO:0009734">
    <property type="term" value="P:auxin-activated signaling pathway"/>
    <property type="evidence" value="ECO:0007669"/>
    <property type="project" value="UniProtKB-UniRule"/>
</dbReference>
<name>A0A843UIN2_COLES</name>
<evidence type="ECO:0000256" key="7">
    <source>
        <dbReference type="ARBA" id="ARBA00023294"/>
    </source>
</evidence>
<evidence type="ECO:0000256" key="3">
    <source>
        <dbReference type="ARBA" id="ARBA00022448"/>
    </source>
</evidence>
<feature type="region of interest" description="Disordered" evidence="9">
    <location>
        <begin position="352"/>
        <end position="439"/>
    </location>
</feature>
<feature type="transmembrane region" description="Helical" evidence="8">
    <location>
        <begin position="552"/>
        <end position="573"/>
    </location>
</feature>
<reference evidence="10" key="1">
    <citation type="submission" date="2017-07" db="EMBL/GenBank/DDBJ databases">
        <title>Taro Niue Genome Assembly and Annotation.</title>
        <authorList>
            <person name="Atibalentja N."/>
            <person name="Keating K."/>
            <person name="Fields C.J."/>
        </authorList>
    </citation>
    <scope>NUCLEOTIDE SEQUENCE</scope>
    <source>
        <strain evidence="10">Niue_2</strain>
        <tissue evidence="10">Leaf</tissue>
    </source>
</reference>
<feature type="transmembrane region" description="Helical" evidence="8">
    <location>
        <begin position="102"/>
        <end position="120"/>
    </location>
</feature>
<feature type="region of interest" description="Disordered" evidence="9">
    <location>
        <begin position="208"/>
        <end position="237"/>
    </location>
</feature>
<dbReference type="InterPro" id="IPR004776">
    <property type="entry name" value="Mem_transp_PIN-like"/>
</dbReference>
<dbReference type="GO" id="GO:0005783">
    <property type="term" value="C:endoplasmic reticulum"/>
    <property type="evidence" value="ECO:0007669"/>
    <property type="project" value="TreeGrafter"/>
</dbReference>
<feature type="compositionally biased region" description="Basic and acidic residues" evidence="9">
    <location>
        <begin position="377"/>
        <end position="388"/>
    </location>
</feature>
<evidence type="ECO:0000313" key="11">
    <source>
        <dbReference type="Proteomes" id="UP000652761"/>
    </source>
</evidence>
<evidence type="ECO:0000256" key="5">
    <source>
        <dbReference type="ARBA" id="ARBA00022989"/>
    </source>
</evidence>
<dbReference type="PANTHER" id="PTHR31752">
    <property type="entry name" value="AUXIN EFFLUX CARRIER COMPONENT 1B-RELATED"/>
    <property type="match status" value="1"/>
</dbReference>
<evidence type="ECO:0000256" key="2">
    <source>
        <dbReference type="ARBA" id="ARBA00009177"/>
    </source>
</evidence>
<gene>
    <name evidence="10" type="ORF">Taro_014298</name>
</gene>
<dbReference type="GO" id="GO:0009926">
    <property type="term" value="P:auxin polar transport"/>
    <property type="evidence" value="ECO:0007669"/>
    <property type="project" value="TreeGrafter"/>
</dbReference>
<feature type="region of interest" description="Disordered" evidence="9">
    <location>
        <begin position="287"/>
        <end position="334"/>
    </location>
</feature>
<organism evidence="10 11">
    <name type="scientific">Colocasia esculenta</name>
    <name type="common">Wild taro</name>
    <name type="synonym">Arum esculentum</name>
    <dbReference type="NCBI Taxonomy" id="4460"/>
    <lineage>
        <taxon>Eukaryota</taxon>
        <taxon>Viridiplantae</taxon>
        <taxon>Streptophyta</taxon>
        <taxon>Embryophyta</taxon>
        <taxon>Tracheophyta</taxon>
        <taxon>Spermatophyta</taxon>
        <taxon>Magnoliopsida</taxon>
        <taxon>Liliopsida</taxon>
        <taxon>Araceae</taxon>
        <taxon>Aroideae</taxon>
        <taxon>Colocasieae</taxon>
        <taxon>Colocasia</taxon>
    </lineage>
</organism>
<feature type="transmembrane region" description="Helical" evidence="8">
    <location>
        <begin position="6"/>
        <end position="28"/>
    </location>
</feature>
<dbReference type="InterPro" id="IPR051107">
    <property type="entry name" value="Auxin_Efflux_Carrier"/>
</dbReference>
<feature type="transmembrane region" description="Helical" evidence="8">
    <location>
        <begin position="132"/>
        <end position="152"/>
    </location>
</feature>
<dbReference type="OrthoDB" id="1868374at2759"/>
<comment type="caution">
    <text evidence="8">Lacks conserved residue(s) required for the propagation of feature annotation.</text>
</comment>
<dbReference type="NCBIfam" id="TIGR00946">
    <property type="entry name" value="2a69"/>
    <property type="match status" value="1"/>
</dbReference>
<keyword evidence="4 8" id="KW-0812">Transmembrane</keyword>
<feature type="transmembrane region" description="Helical" evidence="8">
    <location>
        <begin position="585"/>
        <end position="604"/>
    </location>
</feature>
<dbReference type="Pfam" id="PF03547">
    <property type="entry name" value="Mem_trans"/>
    <property type="match status" value="1"/>
</dbReference>
<feature type="transmembrane region" description="Helical" evidence="8">
    <location>
        <begin position="524"/>
        <end position="546"/>
    </location>
</feature>
<feature type="transmembrane region" description="Helical" evidence="8">
    <location>
        <begin position="40"/>
        <end position="59"/>
    </location>
</feature>
<keyword evidence="7 8" id="KW-0927">Auxin signaling pathway</keyword>
<evidence type="ECO:0000256" key="6">
    <source>
        <dbReference type="ARBA" id="ARBA00023136"/>
    </source>
</evidence>
<dbReference type="EMBL" id="NMUH01000591">
    <property type="protein sequence ID" value="MQL81834.1"/>
    <property type="molecule type" value="Genomic_DNA"/>
</dbReference>
<dbReference type="Proteomes" id="UP000652761">
    <property type="component" value="Unassembled WGS sequence"/>
</dbReference>